<keyword evidence="7" id="KW-1185">Reference proteome</keyword>
<feature type="transmembrane region" description="Helical" evidence="5">
    <location>
        <begin position="124"/>
        <end position="145"/>
    </location>
</feature>
<dbReference type="AlphaFoldDB" id="A0A916WPL5"/>
<dbReference type="Proteomes" id="UP000623067">
    <property type="component" value="Unassembled WGS sequence"/>
</dbReference>
<evidence type="ECO:0000256" key="4">
    <source>
        <dbReference type="ARBA" id="ARBA00023136"/>
    </source>
</evidence>
<proteinExistence type="predicted"/>
<dbReference type="Gene3D" id="1.20.120.550">
    <property type="entry name" value="Membrane associated eicosanoid/glutathione metabolism-like domain"/>
    <property type="match status" value="1"/>
</dbReference>
<dbReference type="InterPro" id="IPR001129">
    <property type="entry name" value="Membr-assoc_MAPEG"/>
</dbReference>
<feature type="transmembrane region" description="Helical" evidence="5">
    <location>
        <begin position="6"/>
        <end position="25"/>
    </location>
</feature>
<comment type="subcellular location">
    <subcellularLocation>
        <location evidence="1">Membrane</location>
    </subcellularLocation>
</comment>
<dbReference type="RefSeq" id="WP_188657071.1">
    <property type="nucleotide sequence ID" value="NZ_BMIH01000001.1"/>
</dbReference>
<evidence type="ECO:0000256" key="1">
    <source>
        <dbReference type="ARBA" id="ARBA00004370"/>
    </source>
</evidence>
<dbReference type="InterPro" id="IPR023352">
    <property type="entry name" value="MAPEG-like_dom_sf"/>
</dbReference>
<evidence type="ECO:0000313" key="6">
    <source>
        <dbReference type="EMBL" id="GGB18401.1"/>
    </source>
</evidence>
<evidence type="ECO:0000256" key="2">
    <source>
        <dbReference type="ARBA" id="ARBA00022692"/>
    </source>
</evidence>
<protein>
    <submittedName>
        <fullName evidence="6">Membrane protein</fullName>
    </submittedName>
</protein>
<dbReference type="GO" id="GO:0016020">
    <property type="term" value="C:membrane"/>
    <property type="evidence" value="ECO:0007669"/>
    <property type="project" value="UniProtKB-SubCell"/>
</dbReference>
<keyword evidence="4 5" id="KW-0472">Membrane</keyword>
<dbReference type="EMBL" id="BMIH01000001">
    <property type="protein sequence ID" value="GGB18401.1"/>
    <property type="molecule type" value="Genomic_DNA"/>
</dbReference>
<evidence type="ECO:0000256" key="5">
    <source>
        <dbReference type="SAM" id="Phobius"/>
    </source>
</evidence>
<evidence type="ECO:0000313" key="7">
    <source>
        <dbReference type="Proteomes" id="UP000623067"/>
    </source>
</evidence>
<reference evidence="6" key="1">
    <citation type="journal article" date="2014" name="Int. J. Syst. Evol. Microbiol.">
        <title>Complete genome sequence of Corynebacterium casei LMG S-19264T (=DSM 44701T), isolated from a smear-ripened cheese.</title>
        <authorList>
            <consortium name="US DOE Joint Genome Institute (JGI-PGF)"/>
            <person name="Walter F."/>
            <person name="Albersmeier A."/>
            <person name="Kalinowski J."/>
            <person name="Ruckert C."/>
        </authorList>
    </citation>
    <scope>NUCLEOTIDE SEQUENCE</scope>
    <source>
        <strain evidence="6">CGMCC 1.15330</strain>
    </source>
</reference>
<reference evidence="6" key="2">
    <citation type="submission" date="2020-09" db="EMBL/GenBank/DDBJ databases">
        <authorList>
            <person name="Sun Q."/>
            <person name="Zhou Y."/>
        </authorList>
    </citation>
    <scope>NUCLEOTIDE SEQUENCE</scope>
    <source>
        <strain evidence="6">CGMCC 1.15330</strain>
    </source>
</reference>
<dbReference type="SUPFAM" id="SSF161084">
    <property type="entry name" value="MAPEG domain-like"/>
    <property type="match status" value="1"/>
</dbReference>
<keyword evidence="3 5" id="KW-1133">Transmembrane helix</keyword>
<dbReference type="Pfam" id="PF01124">
    <property type="entry name" value="MAPEG"/>
    <property type="match status" value="1"/>
</dbReference>
<name>A0A916WPL5_9SPHN</name>
<evidence type="ECO:0000256" key="3">
    <source>
        <dbReference type="ARBA" id="ARBA00022989"/>
    </source>
</evidence>
<sequence>MIAFHILWPVFGFVALVFTVAILTVRERVAFMKRQPPRREDFTTSAAATRYFEGAGRAADNLRNLFEMPVLFLVLVPLLTGTRQAGIAQVLLAWIFVALRVLHSQAHIAGAVRLRFRLFLASNAVLAAMWIGFLIDFSIAAVHYASVMDRLAQP</sequence>
<gene>
    <name evidence="6" type="ORF">GCM10011380_04950</name>
</gene>
<accession>A0A916WPL5</accession>
<comment type="caution">
    <text evidence="6">The sequence shown here is derived from an EMBL/GenBank/DDBJ whole genome shotgun (WGS) entry which is preliminary data.</text>
</comment>
<keyword evidence="2 5" id="KW-0812">Transmembrane</keyword>
<organism evidence="6 7">
    <name type="scientific">Sphingomonas metalli</name>
    <dbReference type="NCBI Taxonomy" id="1779358"/>
    <lineage>
        <taxon>Bacteria</taxon>
        <taxon>Pseudomonadati</taxon>
        <taxon>Pseudomonadota</taxon>
        <taxon>Alphaproteobacteria</taxon>
        <taxon>Sphingomonadales</taxon>
        <taxon>Sphingomonadaceae</taxon>
        <taxon>Sphingomonas</taxon>
    </lineage>
</organism>